<dbReference type="NCBIfam" id="TIGR00237">
    <property type="entry name" value="xseA"/>
    <property type="match status" value="1"/>
</dbReference>
<gene>
    <name evidence="7" type="ORF">MNBD_UNCLBAC01-1557</name>
</gene>
<evidence type="ECO:0000256" key="1">
    <source>
        <dbReference type="ARBA" id="ARBA00022490"/>
    </source>
</evidence>
<dbReference type="InterPro" id="IPR025824">
    <property type="entry name" value="OB-fold_nuc-bd_dom"/>
</dbReference>
<evidence type="ECO:0000256" key="2">
    <source>
        <dbReference type="ARBA" id="ARBA00022722"/>
    </source>
</evidence>
<dbReference type="InterPro" id="IPR003753">
    <property type="entry name" value="Exonuc_VII_L"/>
</dbReference>
<evidence type="ECO:0000313" key="7">
    <source>
        <dbReference type="EMBL" id="VAX37029.1"/>
    </source>
</evidence>
<accession>A0A3B1D4D5</accession>
<proteinExistence type="inferred from homology"/>
<evidence type="ECO:0000256" key="3">
    <source>
        <dbReference type="ARBA" id="ARBA00022801"/>
    </source>
</evidence>
<dbReference type="HAMAP" id="MF_00378">
    <property type="entry name" value="Exonuc_7_L"/>
    <property type="match status" value="1"/>
</dbReference>
<dbReference type="PANTHER" id="PTHR30008:SF0">
    <property type="entry name" value="EXODEOXYRIBONUCLEASE 7 LARGE SUBUNIT"/>
    <property type="match status" value="1"/>
</dbReference>
<dbReference type="GO" id="GO:0006308">
    <property type="term" value="P:DNA catabolic process"/>
    <property type="evidence" value="ECO:0007669"/>
    <property type="project" value="InterPro"/>
</dbReference>
<dbReference type="CDD" id="cd04489">
    <property type="entry name" value="ExoVII_LU_OBF"/>
    <property type="match status" value="1"/>
</dbReference>
<organism evidence="7">
    <name type="scientific">hydrothermal vent metagenome</name>
    <dbReference type="NCBI Taxonomy" id="652676"/>
    <lineage>
        <taxon>unclassified sequences</taxon>
        <taxon>metagenomes</taxon>
        <taxon>ecological metagenomes</taxon>
    </lineage>
</organism>
<dbReference type="InterPro" id="IPR020579">
    <property type="entry name" value="Exonuc_VII_lsu_C"/>
</dbReference>
<dbReference type="Pfam" id="PF02601">
    <property type="entry name" value="Exonuc_VII_L"/>
    <property type="match status" value="1"/>
</dbReference>
<dbReference type="AlphaFoldDB" id="A0A3B1D4D5"/>
<keyword evidence="2" id="KW-0540">Nuclease</keyword>
<dbReference type="GO" id="GO:0009318">
    <property type="term" value="C:exodeoxyribonuclease VII complex"/>
    <property type="evidence" value="ECO:0007669"/>
    <property type="project" value="InterPro"/>
</dbReference>
<dbReference type="EMBL" id="UOGJ01000116">
    <property type="protein sequence ID" value="VAX37029.1"/>
    <property type="molecule type" value="Genomic_DNA"/>
</dbReference>
<feature type="domain" description="OB-fold nucleic acid binding" evidence="6">
    <location>
        <begin position="6"/>
        <end position="117"/>
    </location>
</feature>
<dbReference type="GO" id="GO:0003676">
    <property type="term" value="F:nucleic acid binding"/>
    <property type="evidence" value="ECO:0007669"/>
    <property type="project" value="InterPro"/>
</dbReference>
<dbReference type="EC" id="3.1.11.6" evidence="7"/>
<sequence>MSKDSLTVSELNNWIKDVVQGSFPEAVWICGEIQGYDRNRNKTHIFFELIEKDTDAKRVVARIGLVVFANRKFHIENILKRSENAFTLKDDIEVRFACKVDFYAPHGAVRLVVENIDPTYTLGKLAQEKQKLIAALQKKGVLDKNKQTELSIVPLKIGLITSDDSAAYNDFYSELDRSDLGFKVYLRNATMQGLKTEKDICDAIDELERIKNLDVIVITRGGGSIADLSCFDSQVIAERIAACRMPVLSGIGHEINTTITDLAAHTYAKTPTAIAQFLIHRVEDFLINLDGNLKRIIGSVQEKTAEEKQKLKSLAHNLQSGTMRFIKDHDAKIIRMKEFIKNRPTVLLKDRQKLVATKKDNFLQIINRRIENESVKLKSYAKIIDIVHPVNTLKRGFSITRGKNGKVVRHSKDVHQGDEIITEVVDGNIKSIVKK</sequence>
<evidence type="ECO:0000259" key="6">
    <source>
        <dbReference type="Pfam" id="PF13742"/>
    </source>
</evidence>
<keyword evidence="4" id="KW-0269">Exonuclease</keyword>
<dbReference type="PANTHER" id="PTHR30008">
    <property type="entry name" value="EXODEOXYRIBONUCLEASE 7 LARGE SUBUNIT"/>
    <property type="match status" value="1"/>
</dbReference>
<reference evidence="7" key="1">
    <citation type="submission" date="2018-06" db="EMBL/GenBank/DDBJ databases">
        <authorList>
            <person name="Zhirakovskaya E."/>
        </authorList>
    </citation>
    <scope>NUCLEOTIDE SEQUENCE</scope>
</reference>
<feature type="domain" description="Exonuclease VII large subunit C-terminal" evidence="5">
    <location>
        <begin position="142"/>
        <end position="431"/>
    </location>
</feature>
<evidence type="ECO:0000256" key="4">
    <source>
        <dbReference type="ARBA" id="ARBA00022839"/>
    </source>
</evidence>
<keyword evidence="3 7" id="KW-0378">Hydrolase</keyword>
<keyword evidence="1" id="KW-0963">Cytoplasm</keyword>
<dbReference type="GO" id="GO:0008855">
    <property type="term" value="F:exodeoxyribonuclease VII activity"/>
    <property type="evidence" value="ECO:0007669"/>
    <property type="project" value="UniProtKB-EC"/>
</dbReference>
<protein>
    <submittedName>
        <fullName evidence="7">Exodeoxyribonuclease VII large subunit</fullName>
        <ecNumber evidence="7">3.1.11.6</ecNumber>
    </submittedName>
</protein>
<dbReference type="Pfam" id="PF13742">
    <property type="entry name" value="tRNA_anti_2"/>
    <property type="match status" value="1"/>
</dbReference>
<name>A0A3B1D4D5_9ZZZZ</name>
<evidence type="ECO:0000259" key="5">
    <source>
        <dbReference type="Pfam" id="PF02601"/>
    </source>
</evidence>